<feature type="transmembrane region" description="Helical" evidence="5">
    <location>
        <begin position="89"/>
        <end position="116"/>
    </location>
</feature>
<reference evidence="6 7" key="1">
    <citation type="submission" date="2020-07" db="EMBL/GenBank/DDBJ databases">
        <title>Genome of Haloechinothrix sp.</title>
        <authorList>
            <person name="Tang S.-K."/>
            <person name="Yang L."/>
            <person name="Zhu W.-Y."/>
        </authorList>
    </citation>
    <scope>NUCLEOTIDE SEQUENCE [LARGE SCALE GENOMIC DNA]</scope>
    <source>
        <strain evidence="6 7">YIM 98757</strain>
    </source>
</reference>
<keyword evidence="2 5" id="KW-0812">Transmembrane</keyword>
<evidence type="ECO:0000313" key="6">
    <source>
        <dbReference type="EMBL" id="MBA0124187.1"/>
    </source>
</evidence>
<keyword evidence="3 5" id="KW-1133">Transmembrane helix</keyword>
<evidence type="ECO:0000256" key="5">
    <source>
        <dbReference type="SAM" id="Phobius"/>
    </source>
</evidence>
<dbReference type="GO" id="GO:0016020">
    <property type="term" value="C:membrane"/>
    <property type="evidence" value="ECO:0007669"/>
    <property type="project" value="UniProtKB-SubCell"/>
</dbReference>
<feature type="transmembrane region" description="Helical" evidence="5">
    <location>
        <begin position="137"/>
        <end position="158"/>
    </location>
</feature>
<evidence type="ECO:0000256" key="1">
    <source>
        <dbReference type="ARBA" id="ARBA00004141"/>
    </source>
</evidence>
<comment type="caution">
    <text evidence="6">The sequence shown here is derived from an EMBL/GenBank/DDBJ whole genome shotgun (WGS) entry which is preliminary data.</text>
</comment>
<gene>
    <name evidence="6" type="ORF">H0B56_01365</name>
</gene>
<dbReference type="InterPro" id="IPR027359">
    <property type="entry name" value="Volt_channel_dom_sf"/>
</dbReference>
<accession>A0A838A6Y2</accession>
<protein>
    <recommendedName>
        <fullName evidence="8">Voltage-gated potassium channel</fullName>
    </recommendedName>
</protein>
<dbReference type="Gene3D" id="1.20.120.350">
    <property type="entry name" value="Voltage-gated potassium channels. Chain C"/>
    <property type="match status" value="1"/>
</dbReference>
<feature type="transmembrane region" description="Helical" evidence="5">
    <location>
        <begin position="20"/>
        <end position="38"/>
    </location>
</feature>
<evidence type="ECO:0000256" key="2">
    <source>
        <dbReference type="ARBA" id="ARBA00022692"/>
    </source>
</evidence>
<feature type="transmembrane region" description="Helical" evidence="5">
    <location>
        <begin position="50"/>
        <end position="69"/>
    </location>
</feature>
<organism evidence="6 7">
    <name type="scientific">Haloechinothrix aidingensis</name>
    <dbReference type="NCBI Taxonomy" id="2752311"/>
    <lineage>
        <taxon>Bacteria</taxon>
        <taxon>Bacillati</taxon>
        <taxon>Actinomycetota</taxon>
        <taxon>Actinomycetes</taxon>
        <taxon>Pseudonocardiales</taxon>
        <taxon>Pseudonocardiaceae</taxon>
        <taxon>Haloechinothrix</taxon>
    </lineage>
</organism>
<keyword evidence="7" id="KW-1185">Reference proteome</keyword>
<sequence length="224" mass="24032">MTTSGRSARKTRAERVERQLALPVVLAAVVSVPAVFLAMGDGLTAQVGTVLNWASMCVLVGESLILMLLSGDILDWVRNHKWTVGITLLTVPAVIFVIGPVQILRVILAIGALRILRVGRILRAGRVLHEKAQLTTWPRRIVFTAVTVLAAAFVAVVLTDPTSGSRQIAEWILDRFGVVTATVLTVLAAAILAAGTLIVLRYRGTDLPGPLGDDSDRDENGEEQ</sequence>
<comment type="subcellular location">
    <subcellularLocation>
        <location evidence="1">Membrane</location>
        <topology evidence="1">Multi-pass membrane protein</topology>
    </subcellularLocation>
</comment>
<dbReference type="AlphaFoldDB" id="A0A838A6Y2"/>
<evidence type="ECO:0008006" key="8">
    <source>
        <dbReference type="Google" id="ProtNLM"/>
    </source>
</evidence>
<dbReference type="SUPFAM" id="SSF81324">
    <property type="entry name" value="Voltage-gated potassium channels"/>
    <property type="match status" value="1"/>
</dbReference>
<dbReference type="Proteomes" id="UP000582974">
    <property type="component" value="Unassembled WGS sequence"/>
</dbReference>
<evidence type="ECO:0000313" key="7">
    <source>
        <dbReference type="Proteomes" id="UP000582974"/>
    </source>
</evidence>
<evidence type="ECO:0000256" key="4">
    <source>
        <dbReference type="ARBA" id="ARBA00023136"/>
    </source>
</evidence>
<keyword evidence="4 5" id="KW-0472">Membrane</keyword>
<dbReference type="RefSeq" id="WP_180891083.1">
    <property type="nucleotide sequence ID" value="NZ_JACCKD010000001.1"/>
</dbReference>
<evidence type="ECO:0000256" key="3">
    <source>
        <dbReference type="ARBA" id="ARBA00022989"/>
    </source>
</evidence>
<feature type="transmembrane region" description="Helical" evidence="5">
    <location>
        <begin position="178"/>
        <end position="200"/>
    </location>
</feature>
<dbReference type="EMBL" id="JACCKD010000001">
    <property type="protein sequence ID" value="MBA0124187.1"/>
    <property type="molecule type" value="Genomic_DNA"/>
</dbReference>
<name>A0A838A6Y2_9PSEU</name>
<proteinExistence type="predicted"/>